<evidence type="ECO:0000256" key="2">
    <source>
        <dbReference type="SAM" id="Phobius"/>
    </source>
</evidence>
<feature type="transmembrane region" description="Helical" evidence="2">
    <location>
        <begin position="367"/>
        <end position="388"/>
    </location>
</feature>
<feature type="transmembrane region" description="Helical" evidence="2">
    <location>
        <begin position="283"/>
        <end position="303"/>
    </location>
</feature>
<name>A0A7S4C210_CHRCT</name>
<feature type="transmembrane region" description="Helical" evidence="2">
    <location>
        <begin position="324"/>
        <end position="347"/>
    </location>
</feature>
<evidence type="ECO:0000256" key="1">
    <source>
        <dbReference type="SAM" id="MobiDB-lite"/>
    </source>
</evidence>
<protein>
    <recommendedName>
        <fullName evidence="4">SCP2 domain-containing protein</fullName>
    </recommendedName>
</protein>
<organism evidence="3">
    <name type="scientific">Chrysotila carterae</name>
    <name type="common">Marine alga</name>
    <name type="synonym">Syracosphaera carterae</name>
    <dbReference type="NCBI Taxonomy" id="13221"/>
    <lineage>
        <taxon>Eukaryota</taxon>
        <taxon>Haptista</taxon>
        <taxon>Haptophyta</taxon>
        <taxon>Prymnesiophyceae</taxon>
        <taxon>Isochrysidales</taxon>
        <taxon>Isochrysidaceae</taxon>
        <taxon>Chrysotila</taxon>
    </lineage>
</organism>
<accession>A0A7S4C210</accession>
<evidence type="ECO:0000313" key="3">
    <source>
        <dbReference type="EMBL" id="CAE0784035.1"/>
    </source>
</evidence>
<sequence length="522" mass="57732">MASGRVLHDVFEYINGMPCPEGCGEWTARCDIGSEPICWILVSDGETIRVQEVGVSSGVPRPEVEMSAYYHSARLFVREVRGLLTEQAQAAEFVKGRIRIDGDREKALELAQLFRSLGPQLQQIASKHAEEAAEPDEPPPSPVLRLLIALVVCTRKAVRALRAPLSTLRCLGGNPDAHAALLRDRHSHHHVSLAAGGRQRRSLLLAHERQRSDRFHRASIVSDESDACTVEEVLAALPWYRRHFGTDLLVAAWLWLLGCALYAIVSVSQLVAAPTDAKLWLDLLSSLLFVVACVALLFSSYPTHILKLAEDLARPPRDLTCIETFFTSNLMLLTTQLFIIGTLPYMAEAAVRVVESDVGSFEYLLGWGMLLGLTALMPLLLFWSFIAMDFNLRKNNGRGSSYIFDFCAKMRCCHALNIRDKTFWRKHVGCDSLCTMWIMGVLACVCETAVVGKLILFPDAFTAFLAIDGAILTVGMLLMLHAVYPENFNSSSIFKDPHPAPNSPRPEHAAHSAPSANGRLMV</sequence>
<dbReference type="EMBL" id="HBIZ01058504">
    <property type="protein sequence ID" value="CAE0784035.1"/>
    <property type="molecule type" value="Transcribed_RNA"/>
</dbReference>
<feature type="transmembrane region" description="Helical" evidence="2">
    <location>
        <begin position="248"/>
        <end position="271"/>
    </location>
</feature>
<dbReference type="AlphaFoldDB" id="A0A7S4C210"/>
<reference evidence="3" key="1">
    <citation type="submission" date="2021-01" db="EMBL/GenBank/DDBJ databases">
        <authorList>
            <person name="Corre E."/>
            <person name="Pelletier E."/>
            <person name="Niang G."/>
            <person name="Scheremetjew M."/>
            <person name="Finn R."/>
            <person name="Kale V."/>
            <person name="Holt S."/>
            <person name="Cochrane G."/>
            <person name="Meng A."/>
            <person name="Brown T."/>
            <person name="Cohen L."/>
        </authorList>
    </citation>
    <scope>NUCLEOTIDE SEQUENCE</scope>
    <source>
        <strain evidence="3">CCMP645</strain>
    </source>
</reference>
<gene>
    <name evidence="3" type="ORF">PCAR00345_LOCUS36740</name>
</gene>
<feature type="transmembrane region" description="Helical" evidence="2">
    <location>
        <begin position="461"/>
        <end position="484"/>
    </location>
</feature>
<keyword evidence="2" id="KW-1133">Transmembrane helix</keyword>
<feature type="transmembrane region" description="Helical" evidence="2">
    <location>
        <begin position="433"/>
        <end position="455"/>
    </location>
</feature>
<evidence type="ECO:0008006" key="4">
    <source>
        <dbReference type="Google" id="ProtNLM"/>
    </source>
</evidence>
<keyword evidence="2" id="KW-0812">Transmembrane</keyword>
<feature type="region of interest" description="Disordered" evidence="1">
    <location>
        <begin position="495"/>
        <end position="522"/>
    </location>
</feature>
<keyword evidence="2" id="KW-0472">Membrane</keyword>
<proteinExistence type="predicted"/>